<dbReference type="EMBL" id="JAOWKZ010000001">
    <property type="protein sequence ID" value="MCV2870956.1"/>
    <property type="molecule type" value="Genomic_DNA"/>
</dbReference>
<gene>
    <name evidence="1" type="ORF">OEZ71_01475</name>
</gene>
<organism evidence="1 2">
    <name type="scientific">Albidovulum litorale</name>
    <dbReference type="NCBI Taxonomy" id="2984134"/>
    <lineage>
        <taxon>Bacteria</taxon>
        <taxon>Pseudomonadati</taxon>
        <taxon>Pseudomonadota</taxon>
        <taxon>Alphaproteobacteria</taxon>
        <taxon>Rhodobacterales</taxon>
        <taxon>Paracoccaceae</taxon>
        <taxon>Albidovulum</taxon>
    </lineage>
</organism>
<evidence type="ECO:0000313" key="2">
    <source>
        <dbReference type="Proteomes" id="UP001652564"/>
    </source>
</evidence>
<protein>
    <submittedName>
        <fullName evidence="1">Phosphoadenosine phosphosulfate reductase</fullName>
    </submittedName>
</protein>
<comment type="caution">
    <text evidence="1">The sequence shown here is derived from an EMBL/GenBank/DDBJ whole genome shotgun (WGS) entry which is preliminary data.</text>
</comment>
<accession>A0ABT2ZIJ5</accession>
<evidence type="ECO:0000313" key="1">
    <source>
        <dbReference type="EMBL" id="MCV2870956.1"/>
    </source>
</evidence>
<name>A0ABT2ZIJ5_9RHOB</name>
<keyword evidence="2" id="KW-1185">Reference proteome</keyword>
<dbReference type="Proteomes" id="UP001652564">
    <property type="component" value="Unassembled WGS sequence"/>
</dbReference>
<proteinExistence type="predicted"/>
<sequence>MSDSRSESHADWVGRLRTLGEGAGFFKKLGASHAAIFTDNGPTLLVTFETITDINRLNADQLPLGYHVARDRGWSHLCIVAKSDTWYRDPSVFALFDRLDDGDFFDQFDDVVFYGAGMAGYAAAAFSVVAPGAVVIAVQPQATLDPRVAGWDPRFPHMWRTSFTDRYGFAPNMIEGAAAVFVIYDPEQNLDAMHAALFVRPHVTLLPCRNLGRDIGQSLVEMRILPSVLAAAATRSFDERLFRIFYRARRNYRPYLENLFRKLTADGRIYLAALLSRNAAIRLNSPEFRSRSAQLEQDLAVAGLRLPAPHVNK</sequence>
<reference evidence="1 2" key="1">
    <citation type="submission" date="2022-10" db="EMBL/GenBank/DDBJ databases">
        <title>Defluviimonas sp. nov., isolated from ocean surface sediments.</title>
        <authorList>
            <person name="He W."/>
            <person name="Wang L."/>
            <person name="Zhang D.-F."/>
        </authorList>
    </citation>
    <scope>NUCLEOTIDE SEQUENCE [LARGE SCALE GENOMIC DNA]</scope>
    <source>
        <strain evidence="1 2">WL0050</strain>
    </source>
</reference>